<dbReference type="GO" id="GO:0030246">
    <property type="term" value="F:carbohydrate binding"/>
    <property type="evidence" value="ECO:0007669"/>
    <property type="project" value="InterPro"/>
</dbReference>
<dbReference type="Gene3D" id="2.70.98.10">
    <property type="match status" value="1"/>
</dbReference>
<gene>
    <name evidence="2" type="ORF">E1269_11115</name>
</gene>
<evidence type="ECO:0000313" key="3">
    <source>
        <dbReference type="Proteomes" id="UP000294739"/>
    </source>
</evidence>
<dbReference type="OrthoDB" id="4739604at2"/>
<dbReference type="Pfam" id="PF01263">
    <property type="entry name" value="Aldose_epim"/>
    <property type="match status" value="1"/>
</dbReference>
<dbReference type="SUPFAM" id="SSF74650">
    <property type="entry name" value="Galactose mutarotase-like"/>
    <property type="match status" value="1"/>
</dbReference>
<evidence type="ECO:0000256" key="1">
    <source>
        <dbReference type="SAM" id="MobiDB-lite"/>
    </source>
</evidence>
<feature type="region of interest" description="Disordered" evidence="1">
    <location>
        <begin position="48"/>
        <end position="77"/>
    </location>
</feature>
<organism evidence="2 3">
    <name type="scientific">Jiangella asiatica</name>
    <dbReference type="NCBI Taxonomy" id="2530372"/>
    <lineage>
        <taxon>Bacteria</taxon>
        <taxon>Bacillati</taxon>
        <taxon>Actinomycetota</taxon>
        <taxon>Actinomycetes</taxon>
        <taxon>Jiangellales</taxon>
        <taxon>Jiangellaceae</taxon>
        <taxon>Jiangella</taxon>
    </lineage>
</organism>
<dbReference type="InterPro" id="IPR011013">
    <property type="entry name" value="Gal_mutarotase_sf_dom"/>
</dbReference>
<dbReference type="InterPro" id="IPR008183">
    <property type="entry name" value="Aldose_1/G6P_1-epimerase"/>
</dbReference>
<dbReference type="CDD" id="cd09022">
    <property type="entry name" value="Aldose_epim_Ec_YihR"/>
    <property type="match status" value="1"/>
</dbReference>
<dbReference type="GO" id="GO:0005975">
    <property type="term" value="P:carbohydrate metabolic process"/>
    <property type="evidence" value="ECO:0007669"/>
    <property type="project" value="InterPro"/>
</dbReference>
<dbReference type="InParanoid" id="A0A4R5DAF6"/>
<sequence length="371" mass="39657">MLGANPLERRELIGQVARGEERVLGEARRHARNGTRYPRRCPCRELGRGRYSHRHGPTNAHPGRSAHVHASPGDTDHHLALGATRATVSEYAASLRALTVDGIDLVQRPAGDGPPALYASAVLVPWPNRVDGGRWSLHGVEQQLELTEPAAGNAVHGLLAATRYSRTAGDEHAVTLGAPVTPQPGYPFHLDTSVAYVLEPDGVVVRHTIVNRGAHPAPVAIGTHPYLRVGTAPVAELTVTVPAARAIELDERYMPTGTVDVAGTVHDLSDGVLVGPGGRHGCWTGLDVVDGRATSTLRAPDGTVVELWQEPDFGYVQLWVTDSFPGADGVTTAVAVEPMTAPPNALRSGEALRWLEPGETWTTAWGIRLRR</sequence>
<proteinExistence type="predicted"/>
<dbReference type="GO" id="GO:0016853">
    <property type="term" value="F:isomerase activity"/>
    <property type="evidence" value="ECO:0007669"/>
    <property type="project" value="InterPro"/>
</dbReference>
<dbReference type="InterPro" id="IPR037480">
    <property type="entry name" value="YihR-like"/>
</dbReference>
<evidence type="ECO:0000313" key="2">
    <source>
        <dbReference type="EMBL" id="TDE10622.1"/>
    </source>
</evidence>
<dbReference type="Proteomes" id="UP000294739">
    <property type="component" value="Unassembled WGS sequence"/>
</dbReference>
<reference evidence="2 3" key="1">
    <citation type="submission" date="2019-03" db="EMBL/GenBank/DDBJ databases">
        <title>Draft genome sequences of novel Actinobacteria.</title>
        <authorList>
            <person name="Sahin N."/>
            <person name="Ay H."/>
            <person name="Saygin H."/>
        </authorList>
    </citation>
    <scope>NUCLEOTIDE SEQUENCE [LARGE SCALE GENOMIC DNA]</scope>
    <source>
        <strain evidence="2 3">5K138</strain>
    </source>
</reference>
<dbReference type="InterPro" id="IPR014718">
    <property type="entry name" value="GH-type_carb-bd"/>
</dbReference>
<dbReference type="AlphaFoldDB" id="A0A4R5DAF6"/>
<name>A0A4R5DAF6_9ACTN</name>
<keyword evidence="3" id="KW-1185">Reference proteome</keyword>
<accession>A0A4R5DAF6</accession>
<comment type="caution">
    <text evidence="2">The sequence shown here is derived from an EMBL/GenBank/DDBJ whole genome shotgun (WGS) entry which is preliminary data.</text>
</comment>
<protein>
    <submittedName>
        <fullName evidence="2">Aldose epimerase</fullName>
    </submittedName>
</protein>
<dbReference type="EMBL" id="SMKZ01000013">
    <property type="protein sequence ID" value="TDE10622.1"/>
    <property type="molecule type" value="Genomic_DNA"/>
</dbReference>